<dbReference type="EMBL" id="VCEA01000001">
    <property type="protein sequence ID" value="KAB0364028.1"/>
    <property type="molecule type" value="Genomic_DNA"/>
</dbReference>
<organism evidence="3 4">
    <name type="scientific">Muntiacus muntjak</name>
    <name type="common">Barking deer</name>
    <name type="synonym">Indian muntjac</name>
    <dbReference type="NCBI Taxonomy" id="9888"/>
    <lineage>
        <taxon>Eukaryota</taxon>
        <taxon>Metazoa</taxon>
        <taxon>Chordata</taxon>
        <taxon>Craniata</taxon>
        <taxon>Vertebrata</taxon>
        <taxon>Euteleostomi</taxon>
        <taxon>Mammalia</taxon>
        <taxon>Eutheria</taxon>
        <taxon>Laurasiatheria</taxon>
        <taxon>Artiodactyla</taxon>
        <taxon>Ruminantia</taxon>
        <taxon>Pecora</taxon>
        <taxon>Cervidae</taxon>
        <taxon>Muntiacinae</taxon>
        <taxon>Muntiacus</taxon>
    </lineage>
</organism>
<feature type="domain" description="Mos1 transposase HTH" evidence="2">
    <location>
        <begin position="122"/>
        <end position="171"/>
    </location>
</feature>
<keyword evidence="1" id="KW-0812">Transmembrane</keyword>
<keyword evidence="1" id="KW-1133">Transmembrane helix</keyword>
<dbReference type="GO" id="GO:0035861">
    <property type="term" value="C:site of double-strand break"/>
    <property type="evidence" value="ECO:0007669"/>
    <property type="project" value="TreeGrafter"/>
</dbReference>
<gene>
    <name evidence="3" type="ORF">FD754_008184</name>
</gene>
<evidence type="ECO:0000313" key="3">
    <source>
        <dbReference type="EMBL" id="KAB0364028.1"/>
    </source>
</evidence>
<protein>
    <recommendedName>
        <fullName evidence="2">Mos1 transposase HTH domain-containing protein</fullName>
    </recommendedName>
</protein>
<dbReference type="GO" id="GO:0000729">
    <property type="term" value="P:DNA double-strand break processing"/>
    <property type="evidence" value="ECO:0007669"/>
    <property type="project" value="TreeGrafter"/>
</dbReference>
<keyword evidence="4" id="KW-1185">Reference proteome</keyword>
<dbReference type="Pfam" id="PF17906">
    <property type="entry name" value="HTH_48"/>
    <property type="match status" value="1"/>
</dbReference>
<dbReference type="GO" id="GO:0003697">
    <property type="term" value="F:single-stranded DNA binding"/>
    <property type="evidence" value="ECO:0007669"/>
    <property type="project" value="TreeGrafter"/>
</dbReference>
<dbReference type="GO" id="GO:0000793">
    <property type="term" value="C:condensed chromosome"/>
    <property type="evidence" value="ECO:0007669"/>
    <property type="project" value="TreeGrafter"/>
</dbReference>
<dbReference type="InterPro" id="IPR041426">
    <property type="entry name" value="Mos1_HTH"/>
</dbReference>
<dbReference type="GO" id="GO:0000014">
    <property type="term" value="F:single-stranded DNA endodeoxyribonuclease activity"/>
    <property type="evidence" value="ECO:0007669"/>
    <property type="project" value="TreeGrafter"/>
</dbReference>
<dbReference type="GO" id="GO:0044547">
    <property type="term" value="F:DNA topoisomerase binding"/>
    <property type="evidence" value="ECO:0007669"/>
    <property type="project" value="TreeGrafter"/>
</dbReference>
<reference evidence="3 4" key="1">
    <citation type="submission" date="2019-06" db="EMBL/GenBank/DDBJ databases">
        <title>Discovery of a novel chromosome fission-fusion reversal in muntjac.</title>
        <authorList>
            <person name="Mudd A.B."/>
            <person name="Bredeson J.V."/>
            <person name="Baum R."/>
            <person name="Hockemeyer D."/>
            <person name="Rokhsar D.S."/>
        </authorList>
    </citation>
    <scope>NUCLEOTIDE SEQUENCE [LARGE SCALE GENOMIC DNA]</scope>
    <source>
        <strain evidence="3">UTSW_UCB_Mm</strain>
        <tissue evidence="3">Fibroblast cell line</tissue>
    </source>
</reference>
<dbReference type="InterPro" id="IPR052709">
    <property type="entry name" value="Transposase-MT_Hybrid"/>
</dbReference>
<dbReference type="GO" id="GO:0046975">
    <property type="term" value="F:histone H3K36 methyltransferase activity"/>
    <property type="evidence" value="ECO:0007669"/>
    <property type="project" value="TreeGrafter"/>
</dbReference>
<sequence length="412" mass="47301">LGPWPQDSGPSSFLDSFKEPSNIHPFSFSLLDTVGFVSLFLSWATFWVLYPCMPSIFLPGESHGQRSLAGCNPWGLRESDMITLRFLITTLFLPVFLKCRFPLLSRQTLEQDIRMREMMLEKRQIQEISLLKFKMGGKAVETTVNINNAFGPGAANKRAVQWWFKKFCKGDAGLEDEERSGQPAEVDNNQLRAIIDVDLLTTTQEVAEELSVDHSTWVSHELTANQKKKKNHHFEVLSSLILNNNEQFLDRILTCDQNSVVWSAEEAPKHFPKPNLHQKEGHGHCLVVYCWSDRCSFLNPAQQIDEMHRKLQHLHPDLVNTKGTVFLHDYAGLHVTPPMLQKLNELGYQVLPHPPYSPDLLPTDYHLLKHLNNVLQGKCFHNQQEVENASQEMHKLISHWQKCVYCNGSYFD</sequence>
<name>A0A5N3WT77_MUNMU</name>
<dbReference type="Gene3D" id="1.10.10.1450">
    <property type="match status" value="1"/>
</dbReference>
<dbReference type="PANTHER" id="PTHR46060:SF2">
    <property type="entry name" value="HISTONE-LYSINE N-METHYLTRANSFERASE SETMAR"/>
    <property type="match status" value="1"/>
</dbReference>
<feature type="transmembrane region" description="Helical" evidence="1">
    <location>
        <begin position="28"/>
        <end position="50"/>
    </location>
</feature>
<feature type="transmembrane region" description="Helical" evidence="1">
    <location>
        <begin position="82"/>
        <end position="99"/>
    </location>
</feature>
<dbReference type="GO" id="GO:0003690">
    <property type="term" value="F:double-stranded DNA binding"/>
    <property type="evidence" value="ECO:0007669"/>
    <property type="project" value="TreeGrafter"/>
</dbReference>
<proteinExistence type="predicted"/>
<dbReference type="Proteomes" id="UP000326458">
    <property type="component" value="Unassembled WGS sequence"/>
</dbReference>
<dbReference type="GO" id="GO:0006303">
    <property type="term" value="P:double-strand break repair via nonhomologous end joining"/>
    <property type="evidence" value="ECO:0007669"/>
    <property type="project" value="TreeGrafter"/>
</dbReference>
<dbReference type="Gene3D" id="3.30.420.10">
    <property type="entry name" value="Ribonuclease H-like superfamily/Ribonuclease H"/>
    <property type="match status" value="1"/>
</dbReference>
<keyword evidence="1" id="KW-0472">Membrane</keyword>
<dbReference type="GO" id="GO:0005634">
    <property type="term" value="C:nucleus"/>
    <property type="evidence" value="ECO:0007669"/>
    <property type="project" value="TreeGrafter"/>
</dbReference>
<accession>A0A5N3WT77</accession>
<dbReference type="GO" id="GO:0031297">
    <property type="term" value="P:replication fork processing"/>
    <property type="evidence" value="ECO:0007669"/>
    <property type="project" value="TreeGrafter"/>
</dbReference>
<dbReference type="GO" id="GO:0042800">
    <property type="term" value="F:histone H3K4 methyltransferase activity"/>
    <property type="evidence" value="ECO:0007669"/>
    <property type="project" value="TreeGrafter"/>
</dbReference>
<dbReference type="AlphaFoldDB" id="A0A5N3WT77"/>
<evidence type="ECO:0000313" key="4">
    <source>
        <dbReference type="Proteomes" id="UP000326458"/>
    </source>
</evidence>
<evidence type="ECO:0000256" key="1">
    <source>
        <dbReference type="SAM" id="Phobius"/>
    </source>
</evidence>
<comment type="caution">
    <text evidence="3">The sequence shown here is derived from an EMBL/GenBank/DDBJ whole genome shotgun (WGS) entry which is preliminary data.</text>
</comment>
<feature type="non-terminal residue" evidence="3">
    <location>
        <position position="1"/>
    </location>
</feature>
<evidence type="ECO:0000259" key="2">
    <source>
        <dbReference type="Pfam" id="PF17906"/>
    </source>
</evidence>
<dbReference type="GO" id="GO:0044774">
    <property type="term" value="P:mitotic DNA integrity checkpoint signaling"/>
    <property type="evidence" value="ECO:0007669"/>
    <property type="project" value="TreeGrafter"/>
</dbReference>
<dbReference type="InterPro" id="IPR036397">
    <property type="entry name" value="RNaseH_sf"/>
</dbReference>
<dbReference type="PANTHER" id="PTHR46060">
    <property type="entry name" value="MARINER MOS1 TRANSPOSASE-LIKE PROTEIN"/>
    <property type="match status" value="1"/>
</dbReference>
<dbReference type="GO" id="GO:0015074">
    <property type="term" value="P:DNA integration"/>
    <property type="evidence" value="ECO:0007669"/>
    <property type="project" value="TreeGrafter"/>
</dbReference>